<dbReference type="Proteomes" id="UP000006242">
    <property type="component" value="Unassembled WGS sequence"/>
</dbReference>
<dbReference type="AlphaFoldDB" id="U2E5W2"/>
<proteinExistence type="predicted"/>
<gene>
    <name evidence="2" type="ORF">SSPSH_001774</name>
</gene>
<dbReference type="GO" id="GO:0003824">
    <property type="term" value="F:catalytic activity"/>
    <property type="evidence" value="ECO:0007669"/>
    <property type="project" value="UniProtKB-ARBA"/>
</dbReference>
<dbReference type="Pfam" id="PF06276">
    <property type="entry name" value="FhuF"/>
    <property type="match status" value="1"/>
</dbReference>
<sequence>MFADHFHDDLASFSDVLLHSEAAPYARAIDAGTLTDPARLEPLLAHFGERHECTEPRARASQWSKFFFARLGIAALVAQLSTDRALDFDLNRLQIVCDDDATVAQVLFTNGSAAISDRPGHDFSALVDSAFAPVITTLSQHCRLATRVFWSNAGVYFDWALGELERQQRIPPGRLAAVRALMACRQRPDGGFNPFHRIHKRCPPGTLDGNGEPVEQCRRLCCMRDLEPGLGLCSNCPRAMHLRTPKRATG</sequence>
<dbReference type="STRING" id="1033802.SSPSH_001774"/>
<reference evidence="2 3" key="1">
    <citation type="journal article" date="2011" name="J. Bacteriol.">
        <title>Genome sequence of Salinisphaera shabanensis, a gammaproteobacterium from the harsh, variable environment of the brine-seawater interface of the Shaban Deep in the Red Sea.</title>
        <authorList>
            <person name="Antunes A."/>
            <person name="Alam I."/>
            <person name="Bajic V.B."/>
            <person name="Stingl U."/>
        </authorList>
    </citation>
    <scope>NUCLEOTIDE SEQUENCE [LARGE SCALE GENOMIC DNA]</scope>
    <source>
        <strain evidence="2 3">E1L3A</strain>
    </source>
</reference>
<evidence type="ECO:0000313" key="2">
    <source>
        <dbReference type="EMBL" id="ERJ19166.1"/>
    </source>
</evidence>
<dbReference type="EMBL" id="AFNV02000011">
    <property type="protein sequence ID" value="ERJ19166.1"/>
    <property type="molecule type" value="Genomic_DNA"/>
</dbReference>
<comment type="caution">
    <text evidence="2">The sequence shown here is derived from an EMBL/GenBank/DDBJ whole genome shotgun (WGS) entry which is preliminary data.</text>
</comment>
<dbReference type="InterPro" id="IPR022770">
    <property type="entry name" value="IucA/IucC-like_C"/>
</dbReference>
<protein>
    <submittedName>
        <fullName evidence="2">Iron transport-related membrane protein</fullName>
    </submittedName>
</protein>
<evidence type="ECO:0000259" key="1">
    <source>
        <dbReference type="Pfam" id="PF06276"/>
    </source>
</evidence>
<organism evidence="2 3">
    <name type="scientific">Salinisphaera shabanensis E1L3A</name>
    <dbReference type="NCBI Taxonomy" id="1033802"/>
    <lineage>
        <taxon>Bacteria</taxon>
        <taxon>Pseudomonadati</taxon>
        <taxon>Pseudomonadota</taxon>
        <taxon>Gammaproteobacteria</taxon>
        <taxon>Salinisphaerales</taxon>
        <taxon>Salinisphaeraceae</taxon>
        <taxon>Salinisphaera</taxon>
    </lineage>
</organism>
<accession>U2E5W2</accession>
<dbReference type="NCBIfam" id="TIGR03951">
    <property type="entry name" value="Fe_III_red_FhuF"/>
    <property type="match status" value="1"/>
</dbReference>
<dbReference type="RefSeq" id="WP_006914754.1">
    <property type="nucleotide sequence ID" value="NZ_AFNV02000011.1"/>
</dbReference>
<name>U2E5W2_9GAMM</name>
<dbReference type="eggNOG" id="COG4114">
    <property type="taxonomic scope" value="Bacteria"/>
</dbReference>
<evidence type="ECO:0000313" key="3">
    <source>
        <dbReference type="Proteomes" id="UP000006242"/>
    </source>
</evidence>
<reference evidence="2 3" key="2">
    <citation type="journal article" date="2013" name="PLoS ONE">
        <title>INDIGO - INtegrated Data Warehouse of MIcrobial GenOmes with Examples from the Red Sea Extremophiles.</title>
        <authorList>
            <person name="Alam I."/>
            <person name="Antunes A."/>
            <person name="Kamau A.A."/>
            <person name="Ba Alawi W."/>
            <person name="Kalkatawi M."/>
            <person name="Stingl U."/>
            <person name="Bajic V.B."/>
        </authorList>
    </citation>
    <scope>NUCLEOTIDE SEQUENCE [LARGE SCALE GENOMIC DNA]</scope>
    <source>
        <strain evidence="2 3">E1L3A</strain>
    </source>
</reference>
<dbReference type="OrthoDB" id="5918327at2"/>
<keyword evidence="3" id="KW-1185">Reference proteome</keyword>
<feature type="domain" description="Aerobactin siderophore biosynthesis IucA/IucC-like C-terminal" evidence="1">
    <location>
        <begin position="61"/>
        <end position="199"/>
    </location>
</feature>
<dbReference type="InterPro" id="IPR008090">
    <property type="entry name" value="Fe_iron_reduct"/>
</dbReference>